<accession>A0A6G1G9G7</accession>
<sequence length="63" mass="7558">MVTGQIEASLWLQVFLFSIYSSTLICHQLYRTYCVGRLQLARYIVEQVMIYRKQFVLIPRRVD</sequence>
<organism evidence="2">
    <name type="scientific">Eremomyces bilateralis CBS 781.70</name>
    <dbReference type="NCBI Taxonomy" id="1392243"/>
    <lineage>
        <taxon>Eukaryota</taxon>
        <taxon>Fungi</taxon>
        <taxon>Dikarya</taxon>
        <taxon>Ascomycota</taxon>
        <taxon>Pezizomycotina</taxon>
        <taxon>Dothideomycetes</taxon>
        <taxon>Dothideomycetes incertae sedis</taxon>
        <taxon>Eremomycetales</taxon>
        <taxon>Eremomycetaceae</taxon>
        <taxon>Eremomyces</taxon>
    </lineage>
</organism>
<keyword evidence="1" id="KW-0472">Membrane</keyword>
<evidence type="ECO:0000313" key="3">
    <source>
        <dbReference type="Proteomes" id="UP000504638"/>
    </source>
</evidence>
<reference evidence="4" key="2">
    <citation type="submission" date="2020-04" db="EMBL/GenBank/DDBJ databases">
        <authorList>
            <consortium name="NCBI Genome Project"/>
        </authorList>
    </citation>
    <scope>NUCLEOTIDE SEQUENCE</scope>
    <source>
        <strain evidence="4">CBS 781.70</strain>
    </source>
</reference>
<feature type="transmembrane region" description="Helical" evidence="1">
    <location>
        <begin position="12"/>
        <end position="30"/>
    </location>
</feature>
<dbReference type="GeneID" id="54415508"/>
<dbReference type="AlphaFoldDB" id="A0A6G1G9G7"/>
<keyword evidence="3" id="KW-1185">Reference proteome</keyword>
<keyword evidence="1" id="KW-0812">Transmembrane</keyword>
<reference evidence="2 4" key="1">
    <citation type="submission" date="2020-01" db="EMBL/GenBank/DDBJ databases">
        <authorList>
            <consortium name="DOE Joint Genome Institute"/>
            <person name="Haridas S."/>
            <person name="Albert R."/>
            <person name="Binder M."/>
            <person name="Bloem J."/>
            <person name="Labutti K."/>
            <person name="Salamov A."/>
            <person name="Andreopoulos B."/>
            <person name="Baker S.E."/>
            <person name="Barry K."/>
            <person name="Bills G."/>
            <person name="Bluhm B.H."/>
            <person name="Cannon C."/>
            <person name="Castanera R."/>
            <person name="Culley D.E."/>
            <person name="Daum C."/>
            <person name="Ezra D."/>
            <person name="Gonzalez J.B."/>
            <person name="Henrissat B."/>
            <person name="Kuo A."/>
            <person name="Liang C."/>
            <person name="Lipzen A."/>
            <person name="Lutzoni F."/>
            <person name="Magnuson J."/>
            <person name="Mondo S."/>
            <person name="Nolan M."/>
            <person name="Ohm R."/>
            <person name="Pangilinan J."/>
            <person name="Park H.-J."/>
            <person name="Ramirez L."/>
            <person name="Alfaro M."/>
            <person name="Sun H."/>
            <person name="Tritt A."/>
            <person name="Yoshinaga Y."/>
            <person name="Zwiers L.-H."/>
            <person name="Turgeon B.G."/>
            <person name="Goodwin S.B."/>
            <person name="Spatafora J.W."/>
            <person name="Crous P.W."/>
            <person name="Grigoriev I.V."/>
        </authorList>
    </citation>
    <scope>NUCLEOTIDE SEQUENCE</scope>
    <source>
        <strain evidence="2 4">CBS 781.70</strain>
    </source>
</reference>
<dbReference type="EMBL" id="ML975153">
    <property type="protein sequence ID" value="KAF1814663.1"/>
    <property type="molecule type" value="Genomic_DNA"/>
</dbReference>
<proteinExistence type="predicted"/>
<evidence type="ECO:0000256" key="1">
    <source>
        <dbReference type="SAM" id="Phobius"/>
    </source>
</evidence>
<gene>
    <name evidence="2 4" type="ORF">P152DRAFT_282873</name>
</gene>
<dbReference type="Proteomes" id="UP000504638">
    <property type="component" value="Unplaced"/>
</dbReference>
<evidence type="ECO:0000313" key="2">
    <source>
        <dbReference type="EMBL" id="KAF1814663.1"/>
    </source>
</evidence>
<dbReference type="RefSeq" id="XP_033536294.1">
    <property type="nucleotide sequence ID" value="XM_033674938.1"/>
</dbReference>
<protein>
    <submittedName>
        <fullName evidence="2 4">Uncharacterized protein</fullName>
    </submittedName>
</protein>
<name>A0A6G1G9G7_9PEZI</name>
<evidence type="ECO:0000313" key="4">
    <source>
        <dbReference type="RefSeq" id="XP_033536294.1"/>
    </source>
</evidence>
<keyword evidence="1" id="KW-1133">Transmembrane helix</keyword>
<reference evidence="4" key="3">
    <citation type="submission" date="2025-04" db="UniProtKB">
        <authorList>
            <consortium name="RefSeq"/>
        </authorList>
    </citation>
    <scope>IDENTIFICATION</scope>
    <source>
        <strain evidence="4">CBS 781.70</strain>
    </source>
</reference>